<feature type="compositionally biased region" description="Gly residues" evidence="1">
    <location>
        <begin position="117"/>
        <end position="128"/>
    </location>
</feature>
<keyword evidence="3" id="KW-1185">Reference proteome</keyword>
<dbReference type="OMA" id="QPEAPYF"/>
<evidence type="ECO:0000313" key="2">
    <source>
        <dbReference type="EMBL" id="KDO34418.1"/>
    </source>
</evidence>
<accession>A0A067CV74</accession>
<feature type="compositionally biased region" description="Polar residues" evidence="1">
    <location>
        <begin position="481"/>
        <end position="497"/>
    </location>
</feature>
<feature type="compositionally biased region" description="Low complexity" evidence="1">
    <location>
        <begin position="498"/>
        <end position="550"/>
    </location>
</feature>
<feature type="compositionally biased region" description="Low complexity" evidence="1">
    <location>
        <begin position="437"/>
        <end position="448"/>
    </location>
</feature>
<dbReference type="Proteomes" id="UP000030745">
    <property type="component" value="Unassembled WGS sequence"/>
</dbReference>
<name>A0A067CV74_SAPPC</name>
<dbReference type="AlphaFoldDB" id="A0A067CV74"/>
<evidence type="ECO:0000313" key="3">
    <source>
        <dbReference type="Proteomes" id="UP000030745"/>
    </source>
</evidence>
<feature type="region of interest" description="Disordered" evidence="1">
    <location>
        <begin position="79"/>
        <end position="195"/>
    </location>
</feature>
<feature type="compositionally biased region" description="Polar residues" evidence="1">
    <location>
        <begin position="360"/>
        <end position="371"/>
    </location>
</feature>
<dbReference type="GeneID" id="24140577"/>
<dbReference type="VEuPathDB" id="FungiDB:SPRG_19144"/>
<feature type="compositionally biased region" description="Low complexity" evidence="1">
    <location>
        <begin position="663"/>
        <end position="708"/>
    </location>
</feature>
<dbReference type="KEGG" id="spar:SPRG_19144"/>
<proteinExistence type="predicted"/>
<dbReference type="EMBL" id="KK583191">
    <property type="protein sequence ID" value="KDO34418.1"/>
    <property type="molecule type" value="Genomic_DNA"/>
</dbReference>
<evidence type="ECO:0000256" key="1">
    <source>
        <dbReference type="SAM" id="MobiDB-lite"/>
    </source>
</evidence>
<reference evidence="2 3" key="1">
    <citation type="journal article" date="2013" name="PLoS Genet.">
        <title>Distinctive expansion of potential virulence genes in the genome of the oomycete fish pathogen Saprolegnia parasitica.</title>
        <authorList>
            <person name="Jiang R.H."/>
            <person name="de Bruijn I."/>
            <person name="Haas B.J."/>
            <person name="Belmonte R."/>
            <person name="Lobach L."/>
            <person name="Christie J."/>
            <person name="van den Ackerveken G."/>
            <person name="Bottin A."/>
            <person name="Bulone V."/>
            <person name="Diaz-Moreno S.M."/>
            <person name="Dumas B."/>
            <person name="Fan L."/>
            <person name="Gaulin E."/>
            <person name="Govers F."/>
            <person name="Grenville-Briggs L.J."/>
            <person name="Horner N.R."/>
            <person name="Levin J.Z."/>
            <person name="Mammella M."/>
            <person name="Meijer H.J."/>
            <person name="Morris P."/>
            <person name="Nusbaum C."/>
            <person name="Oome S."/>
            <person name="Phillips A.J."/>
            <person name="van Rooyen D."/>
            <person name="Rzeszutek E."/>
            <person name="Saraiva M."/>
            <person name="Secombes C.J."/>
            <person name="Seidl M.F."/>
            <person name="Snel B."/>
            <person name="Stassen J.H."/>
            <person name="Sykes S."/>
            <person name="Tripathy S."/>
            <person name="van den Berg H."/>
            <person name="Vega-Arreguin J.C."/>
            <person name="Wawra S."/>
            <person name="Young S.K."/>
            <person name="Zeng Q."/>
            <person name="Dieguez-Uribeondo J."/>
            <person name="Russ C."/>
            <person name="Tyler B.M."/>
            <person name="van West P."/>
        </authorList>
    </citation>
    <scope>NUCLEOTIDE SEQUENCE [LARGE SCALE GENOMIC DNA]</scope>
    <source>
        <strain evidence="2 3">CBS 223.65</strain>
    </source>
</reference>
<feature type="compositionally biased region" description="Gly residues" evidence="1">
    <location>
        <begin position="730"/>
        <end position="740"/>
    </location>
</feature>
<feature type="region of interest" description="Disordered" evidence="1">
    <location>
        <begin position="597"/>
        <end position="777"/>
    </location>
</feature>
<feature type="region of interest" description="Disordered" evidence="1">
    <location>
        <begin position="350"/>
        <end position="570"/>
    </location>
</feature>
<sequence>MASRRDYLLKKGLQVKQLNEDAARSAASPKSAARPSSKEVAAILELCPPGTPDTRIVQIIKQNNGDADKISLAVSDLWEENSTQDDWATVSKKQPKKKHDEPKPKYNHSPPTTYGDSNGGRGRGGTRGRGAPARGAWAQKPSFVAKKQAPPKPQPQVQQQQQHHQQQQHQHIASPVVHAGPKPVSPKTLAKNQTWGVVTDEPKVVVAEPEPVWPSRSPKKAEKKMEPEATIASWGASLQEAKAHAEWEQQQQVQQQQAPTTTTNAWARPAPIETPKSPLPSPKKEKVATPKAMTPVRQSSPTHSLTFGSPSPKSSPIRNKFSMGRWETVAETELSLQFGSFSLEAIDTTPAATSVASATWGTPSNKTTANAWSPKKHESPKTKASVPPPGMDAQVSPRKAASPRKQYTPAAPSPASLPKPDDVKRQVPKYTGANTQAAPASPNMASPSFDLKGSNLYPANPSAYNQYSVGIAGRNQGAIGGNSTPISKMQPQLNARSATTPNTTGTATGPVAAAPAAAAPATTNPAPTANPAAQQQHQQQPQHMQHQQPPYQQPPMLPGQSYHPHFAPPPPPGMAMPYNPYNYGNYYPQQGYGYYQSPQYPQYSPRQQYPPRGSMPYGMEGLQGFSNPQTMPLGYQDPHQVPQEYVPQGFGELGYLPPPHAQPTPVQQGGVPQRHSLQQPQVAQQGKQHQQQQQQQQQQQGGAPQSQGRPEYAPRDHTQSPPVPNVGGYPHYGGWSGYGHQGLNPQAGWNGGYPQQPQGYRPYTGNAGNDGQNAWSS</sequence>
<dbReference type="OrthoDB" id="77471at2759"/>
<dbReference type="STRING" id="695850.A0A067CV74"/>
<feature type="compositionally biased region" description="Low complexity" evidence="1">
    <location>
        <begin position="597"/>
        <end position="612"/>
    </location>
</feature>
<dbReference type="RefSeq" id="XP_012195328.1">
    <property type="nucleotide sequence ID" value="XM_012339938.1"/>
</dbReference>
<feature type="region of interest" description="Disordered" evidence="1">
    <location>
        <begin position="208"/>
        <end position="320"/>
    </location>
</feature>
<organism evidence="2 3">
    <name type="scientific">Saprolegnia parasitica (strain CBS 223.65)</name>
    <dbReference type="NCBI Taxonomy" id="695850"/>
    <lineage>
        <taxon>Eukaryota</taxon>
        <taxon>Sar</taxon>
        <taxon>Stramenopiles</taxon>
        <taxon>Oomycota</taxon>
        <taxon>Saprolegniomycetes</taxon>
        <taxon>Saprolegniales</taxon>
        <taxon>Saprolegniaceae</taxon>
        <taxon>Saprolegnia</taxon>
    </lineage>
</organism>
<feature type="compositionally biased region" description="Low complexity" evidence="1">
    <location>
        <begin position="155"/>
        <end position="171"/>
    </location>
</feature>
<feature type="compositionally biased region" description="Low complexity" evidence="1">
    <location>
        <begin position="350"/>
        <end position="359"/>
    </location>
</feature>
<protein>
    <submittedName>
        <fullName evidence="2">Uncharacterized protein</fullName>
    </submittedName>
</protein>
<gene>
    <name evidence="2" type="ORF">SPRG_19144</name>
</gene>
<feature type="compositionally biased region" description="Polar residues" evidence="1">
    <location>
        <begin position="766"/>
        <end position="777"/>
    </location>
</feature>
<feature type="compositionally biased region" description="Polar residues" evidence="1">
    <location>
        <begin position="296"/>
        <end position="317"/>
    </location>
</feature>